<comment type="caution">
    <text evidence="10">The sequence shown here is derived from an EMBL/GenBank/DDBJ whole genome shotgun (WGS) entry which is preliminary data.</text>
</comment>
<protein>
    <recommendedName>
        <fullName evidence="7">ATP-dependent RNA helicase</fullName>
        <ecNumber evidence="7">3.6.4.13</ecNumber>
    </recommendedName>
</protein>
<dbReference type="Proteomes" id="UP000824469">
    <property type="component" value="Unassembled WGS sequence"/>
</dbReference>
<dbReference type="SMART" id="SM00487">
    <property type="entry name" value="DEXDc"/>
    <property type="match status" value="1"/>
</dbReference>
<dbReference type="InterPro" id="IPR000629">
    <property type="entry name" value="RNA-helicase_DEAD-box_CS"/>
</dbReference>
<evidence type="ECO:0000256" key="3">
    <source>
        <dbReference type="ARBA" id="ARBA00022806"/>
    </source>
</evidence>
<comment type="domain">
    <text evidence="7">The Q motif is unique to and characteristic of the DEAD box family of RNA helicases and controls ATP binding and hydrolysis.</text>
</comment>
<keyword evidence="11" id="KW-1185">Reference proteome</keyword>
<feature type="non-terminal residue" evidence="10">
    <location>
        <position position="1"/>
    </location>
</feature>
<dbReference type="InterPro" id="IPR027417">
    <property type="entry name" value="P-loop_NTPase"/>
</dbReference>
<dbReference type="InterPro" id="IPR011545">
    <property type="entry name" value="DEAD/DEAH_box_helicase_dom"/>
</dbReference>
<evidence type="ECO:0000256" key="6">
    <source>
        <dbReference type="RuleBase" id="RU000492"/>
    </source>
</evidence>
<evidence type="ECO:0000313" key="11">
    <source>
        <dbReference type="Proteomes" id="UP000824469"/>
    </source>
</evidence>
<dbReference type="CDD" id="cd18787">
    <property type="entry name" value="SF2_C_DEAD"/>
    <property type="match status" value="1"/>
</dbReference>
<dbReference type="Pfam" id="PF00270">
    <property type="entry name" value="DEAD"/>
    <property type="match status" value="1"/>
</dbReference>
<organism evidence="10 11">
    <name type="scientific">Taxus chinensis</name>
    <name type="common">Chinese yew</name>
    <name type="synonym">Taxus wallichiana var. chinensis</name>
    <dbReference type="NCBI Taxonomy" id="29808"/>
    <lineage>
        <taxon>Eukaryota</taxon>
        <taxon>Viridiplantae</taxon>
        <taxon>Streptophyta</taxon>
        <taxon>Embryophyta</taxon>
        <taxon>Tracheophyta</taxon>
        <taxon>Spermatophyta</taxon>
        <taxon>Pinopsida</taxon>
        <taxon>Pinidae</taxon>
        <taxon>Conifers II</taxon>
        <taxon>Cupressales</taxon>
        <taxon>Taxaceae</taxon>
        <taxon>Taxus</taxon>
    </lineage>
</organism>
<evidence type="ECO:0000256" key="7">
    <source>
        <dbReference type="RuleBase" id="RU365068"/>
    </source>
</evidence>
<evidence type="ECO:0000256" key="2">
    <source>
        <dbReference type="ARBA" id="ARBA00022801"/>
    </source>
</evidence>
<dbReference type="InterPro" id="IPR001650">
    <property type="entry name" value="Helicase_C-like"/>
</dbReference>
<evidence type="ECO:0000259" key="8">
    <source>
        <dbReference type="PROSITE" id="PS51192"/>
    </source>
</evidence>
<keyword evidence="2 6" id="KW-0378">Hydrolase</keyword>
<gene>
    <name evidence="10" type="ORF">KI387_010245</name>
</gene>
<comment type="catalytic activity">
    <reaction evidence="7">
        <text>ATP + H2O = ADP + phosphate + H(+)</text>
        <dbReference type="Rhea" id="RHEA:13065"/>
        <dbReference type="ChEBI" id="CHEBI:15377"/>
        <dbReference type="ChEBI" id="CHEBI:15378"/>
        <dbReference type="ChEBI" id="CHEBI:30616"/>
        <dbReference type="ChEBI" id="CHEBI:43474"/>
        <dbReference type="ChEBI" id="CHEBI:456216"/>
        <dbReference type="EC" id="3.6.4.13"/>
    </reaction>
</comment>
<evidence type="ECO:0000256" key="1">
    <source>
        <dbReference type="ARBA" id="ARBA00022741"/>
    </source>
</evidence>
<dbReference type="SMART" id="SM00490">
    <property type="entry name" value="HELICc"/>
    <property type="match status" value="1"/>
</dbReference>
<dbReference type="PROSITE" id="PS51194">
    <property type="entry name" value="HELICASE_CTER"/>
    <property type="match status" value="1"/>
</dbReference>
<dbReference type="Gene3D" id="3.40.50.300">
    <property type="entry name" value="P-loop containing nucleotide triphosphate hydrolases"/>
    <property type="match status" value="2"/>
</dbReference>
<dbReference type="Pfam" id="PF00271">
    <property type="entry name" value="Helicase_C"/>
    <property type="match status" value="1"/>
</dbReference>
<name>A0AA38KJ14_TAXCH</name>
<comment type="function">
    <text evidence="7">RNA helicase.</text>
</comment>
<keyword evidence="5 7" id="KW-0694">RNA-binding</keyword>
<dbReference type="PROSITE" id="PS51192">
    <property type="entry name" value="HELICASE_ATP_BIND_1"/>
    <property type="match status" value="1"/>
</dbReference>
<dbReference type="GO" id="GO:0005524">
    <property type="term" value="F:ATP binding"/>
    <property type="evidence" value="ECO:0007669"/>
    <property type="project" value="UniProtKB-UniRule"/>
</dbReference>
<dbReference type="PROSITE" id="PS00039">
    <property type="entry name" value="DEAD_ATP_HELICASE"/>
    <property type="match status" value="1"/>
</dbReference>
<evidence type="ECO:0000256" key="4">
    <source>
        <dbReference type="ARBA" id="ARBA00022840"/>
    </source>
</evidence>
<dbReference type="CDD" id="cd17949">
    <property type="entry name" value="DEADc_DDX31"/>
    <property type="match status" value="1"/>
</dbReference>
<dbReference type="SUPFAM" id="SSF52540">
    <property type="entry name" value="P-loop containing nucleoside triphosphate hydrolases"/>
    <property type="match status" value="1"/>
</dbReference>
<dbReference type="AlphaFoldDB" id="A0AA38KJ14"/>
<comment type="similarity">
    <text evidence="6">Belongs to the DEAD box helicase family.</text>
</comment>
<feature type="domain" description="Helicase C-terminal" evidence="9">
    <location>
        <begin position="270"/>
        <end position="439"/>
    </location>
</feature>
<dbReference type="OMA" id="AVHIKAD"/>
<feature type="non-terminal residue" evidence="10">
    <location>
        <position position="497"/>
    </location>
</feature>
<keyword evidence="3 6" id="KW-0347">Helicase</keyword>
<evidence type="ECO:0000256" key="5">
    <source>
        <dbReference type="ARBA" id="ARBA00022884"/>
    </source>
</evidence>
<reference evidence="10 11" key="1">
    <citation type="journal article" date="2021" name="Nat. Plants">
        <title>The Taxus genome provides insights into paclitaxel biosynthesis.</title>
        <authorList>
            <person name="Xiong X."/>
            <person name="Gou J."/>
            <person name="Liao Q."/>
            <person name="Li Y."/>
            <person name="Zhou Q."/>
            <person name="Bi G."/>
            <person name="Li C."/>
            <person name="Du R."/>
            <person name="Wang X."/>
            <person name="Sun T."/>
            <person name="Guo L."/>
            <person name="Liang H."/>
            <person name="Lu P."/>
            <person name="Wu Y."/>
            <person name="Zhang Z."/>
            <person name="Ro D.K."/>
            <person name="Shang Y."/>
            <person name="Huang S."/>
            <person name="Yan J."/>
        </authorList>
    </citation>
    <scope>NUCLEOTIDE SEQUENCE [LARGE SCALE GENOMIC DNA]</scope>
    <source>
        <strain evidence="10">Ta-2019</strain>
    </source>
</reference>
<evidence type="ECO:0000259" key="9">
    <source>
        <dbReference type="PROSITE" id="PS51194"/>
    </source>
</evidence>
<dbReference type="EMBL" id="JAHRHJ020000008">
    <property type="protein sequence ID" value="KAH9305841.1"/>
    <property type="molecule type" value="Genomic_DNA"/>
</dbReference>
<dbReference type="InterPro" id="IPR014001">
    <property type="entry name" value="Helicase_ATP-bd"/>
</dbReference>
<accession>A0AA38KJ14</accession>
<keyword evidence="1 6" id="KW-0547">Nucleotide-binding</keyword>
<dbReference type="GO" id="GO:0016787">
    <property type="term" value="F:hydrolase activity"/>
    <property type="evidence" value="ECO:0007669"/>
    <property type="project" value="UniProtKB-KW"/>
</dbReference>
<dbReference type="EC" id="3.6.4.13" evidence="7"/>
<proteinExistence type="inferred from homology"/>
<dbReference type="GO" id="GO:0003723">
    <property type="term" value="F:RNA binding"/>
    <property type="evidence" value="ECO:0007669"/>
    <property type="project" value="UniProtKB-UniRule"/>
</dbReference>
<evidence type="ECO:0000313" key="10">
    <source>
        <dbReference type="EMBL" id="KAH9305841.1"/>
    </source>
</evidence>
<dbReference type="PANTHER" id="PTHR24031">
    <property type="entry name" value="RNA HELICASE"/>
    <property type="match status" value="1"/>
</dbReference>
<keyword evidence="4 6" id="KW-0067">ATP-binding</keyword>
<sequence>RMGFKFPTLIQKQSIPLILSGCDVLVNAGTGTGKTIVYLSPIIHHLQAYLPRINRSDGTFALVLVPTRELCMQVYEVLQKVLHRFHWIVPGYIMGGENRSKEKARLRKGITILVATPGRLLDHLKHTSSFVHNRLRWLVFDEADRLLDLGFGKDIAEILALLESGHLGYCNENTANHEPSNDEYQRQNLLLSATLNDDVNNLAKISLHNPVTIGLEENRSFNGKIKPSSGTATDVVTKERPQFEASNASTEYKFPAQLVQSYMKVPCGMRLVVLLAVLRSQFAVEPSRKVVVFFSTCDAVDLHYALISEFHWVSSFREDRDQKEGSFISCKTFRLHGNMAQEDRRQTFHHFNEEKSALLLCTDVAARGLDFPKVKCIIQYDSPGDANEYVHRVGRTARLGQKGEAILFLQPIELDYLKELQKHGVPLNELSVKRVLDHIQVSGIKNHKQGKWTAVEMHPGALSMQKALESFIIMEESMKQLAKDAFCSFVRAYAAHR</sequence>
<feature type="domain" description="Helicase ATP-binding" evidence="8">
    <location>
        <begin position="15"/>
        <end position="213"/>
    </location>
</feature>
<dbReference type="GO" id="GO:0003724">
    <property type="term" value="F:RNA helicase activity"/>
    <property type="evidence" value="ECO:0007669"/>
    <property type="project" value="UniProtKB-EC"/>
</dbReference>